<feature type="non-terminal residue" evidence="1">
    <location>
        <position position="1"/>
    </location>
</feature>
<dbReference type="EMBL" id="KQ248576">
    <property type="protein sequence ID" value="KNC71543.1"/>
    <property type="molecule type" value="Genomic_DNA"/>
</dbReference>
<feature type="non-terminal residue" evidence="1">
    <location>
        <position position="53"/>
    </location>
</feature>
<accession>A0A0L0F5V5</accession>
<name>A0A0L0F5V5_9EUKA</name>
<dbReference type="RefSeq" id="XP_014145445.1">
    <property type="nucleotide sequence ID" value="XM_014289970.1"/>
</dbReference>
<protein>
    <submittedName>
        <fullName evidence="1">Uncharacterized protein</fullName>
    </submittedName>
</protein>
<evidence type="ECO:0000313" key="2">
    <source>
        <dbReference type="Proteomes" id="UP000054560"/>
    </source>
</evidence>
<dbReference type="Proteomes" id="UP000054560">
    <property type="component" value="Unassembled WGS sequence"/>
</dbReference>
<keyword evidence="2" id="KW-1185">Reference proteome</keyword>
<dbReference type="AlphaFoldDB" id="A0A0L0F5V5"/>
<proteinExistence type="predicted"/>
<organism evidence="1 2">
    <name type="scientific">Sphaeroforma arctica JP610</name>
    <dbReference type="NCBI Taxonomy" id="667725"/>
    <lineage>
        <taxon>Eukaryota</taxon>
        <taxon>Ichthyosporea</taxon>
        <taxon>Ichthyophonida</taxon>
        <taxon>Sphaeroforma</taxon>
    </lineage>
</organism>
<sequence length="53" mass="6149">ALPGERPSLCTLLRKCLRKARWLIMPQISMHSWISSTLSWWTRKTNPPGLKVC</sequence>
<gene>
    <name evidence="1" type="ORF">SARC_15917</name>
</gene>
<dbReference type="GeneID" id="25916421"/>
<reference evidence="1 2" key="1">
    <citation type="submission" date="2011-02" db="EMBL/GenBank/DDBJ databases">
        <title>The Genome Sequence of Sphaeroforma arctica JP610.</title>
        <authorList>
            <consortium name="The Broad Institute Genome Sequencing Platform"/>
            <person name="Russ C."/>
            <person name="Cuomo C."/>
            <person name="Young S.K."/>
            <person name="Zeng Q."/>
            <person name="Gargeya S."/>
            <person name="Alvarado L."/>
            <person name="Berlin A."/>
            <person name="Chapman S.B."/>
            <person name="Chen Z."/>
            <person name="Freedman E."/>
            <person name="Gellesch M."/>
            <person name="Goldberg J."/>
            <person name="Griggs A."/>
            <person name="Gujja S."/>
            <person name="Heilman E."/>
            <person name="Heiman D."/>
            <person name="Howarth C."/>
            <person name="Mehta T."/>
            <person name="Neiman D."/>
            <person name="Pearson M."/>
            <person name="Roberts A."/>
            <person name="Saif S."/>
            <person name="Shea T."/>
            <person name="Shenoy N."/>
            <person name="Sisk P."/>
            <person name="Stolte C."/>
            <person name="Sykes S."/>
            <person name="White J."/>
            <person name="Yandava C."/>
            <person name="Burger G."/>
            <person name="Gray M.W."/>
            <person name="Holland P.W.H."/>
            <person name="King N."/>
            <person name="Lang F.B.F."/>
            <person name="Roger A.J."/>
            <person name="Ruiz-Trillo I."/>
            <person name="Haas B."/>
            <person name="Nusbaum C."/>
            <person name="Birren B."/>
        </authorList>
    </citation>
    <scope>NUCLEOTIDE SEQUENCE [LARGE SCALE GENOMIC DNA]</scope>
    <source>
        <strain evidence="1 2">JP610</strain>
    </source>
</reference>
<evidence type="ECO:0000313" key="1">
    <source>
        <dbReference type="EMBL" id="KNC71543.1"/>
    </source>
</evidence>